<feature type="region of interest" description="Disordered" evidence="1">
    <location>
        <begin position="137"/>
        <end position="157"/>
    </location>
</feature>
<dbReference type="Proteomes" id="UP000824120">
    <property type="component" value="Chromosome 2"/>
</dbReference>
<protein>
    <submittedName>
        <fullName evidence="2">Uncharacterized protein</fullName>
    </submittedName>
</protein>
<reference evidence="2 3" key="1">
    <citation type="submission" date="2020-09" db="EMBL/GenBank/DDBJ databases">
        <title>De no assembly of potato wild relative species, Solanum commersonii.</title>
        <authorList>
            <person name="Cho K."/>
        </authorList>
    </citation>
    <scope>NUCLEOTIDE SEQUENCE [LARGE SCALE GENOMIC DNA]</scope>
    <source>
        <strain evidence="2">LZ3.2</strain>
        <tissue evidence="2">Leaf</tissue>
    </source>
</reference>
<dbReference type="AlphaFoldDB" id="A0A9J6ADZ5"/>
<evidence type="ECO:0000313" key="3">
    <source>
        <dbReference type="Proteomes" id="UP000824120"/>
    </source>
</evidence>
<evidence type="ECO:0000256" key="1">
    <source>
        <dbReference type="SAM" id="MobiDB-lite"/>
    </source>
</evidence>
<feature type="compositionally biased region" description="Basic residues" evidence="1">
    <location>
        <begin position="15"/>
        <end position="27"/>
    </location>
</feature>
<dbReference type="EMBL" id="JACXVP010000002">
    <property type="protein sequence ID" value="KAG5622885.1"/>
    <property type="molecule type" value="Genomic_DNA"/>
</dbReference>
<organism evidence="2 3">
    <name type="scientific">Solanum commersonii</name>
    <name type="common">Commerson's wild potato</name>
    <name type="synonym">Commerson's nightshade</name>
    <dbReference type="NCBI Taxonomy" id="4109"/>
    <lineage>
        <taxon>Eukaryota</taxon>
        <taxon>Viridiplantae</taxon>
        <taxon>Streptophyta</taxon>
        <taxon>Embryophyta</taxon>
        <taxon>Tracheophyta</taxon>
        <taxon>Spermatophyta</taxon>
        <taxon>Magnoliopsida</taxon>
        <taxon>eudicotyledons</taxon>
        <taxon>Gunneridae</taxon>
        <taxon>Pentapetalae</taxon>
        <taxon>asterids</taxon>
        <taxon>lamiids</taxon>
        <taxon>Solanales</taxon>
        <taxon>Solanaceae</taxon>
        <taxon>Solanoideae</taxon>
        <taxon>Solaneae</taxon>
        <taxon>Solanum</taxon>
    </lineage>
</organism>
<name>A0A9J6ADZ5_SOLCO</name>
<proteinExistence type="predicted"/>
<feature type="region of interest" description="Disordered" evidence="1">
    <location>
        <begin position="15"/>
        <end position="40"/>
    </location>
</feature>
<accession>A0A9J6ADZ5</accession>
<keyword evidence="3" id="KW-1185">Reference proteome</keyword>
<gene>
    <name evidence="2" type="ORF">H5410_008103</name>
</gene>
<sequence length="157" mass="18357">MLKFLQSVVPLSQRIKRRKKNEAKKRVSPTNQKEKKRKEKIVEIPFDSNYDFKLFNLQNHQQEEQQKRRNQKSQYPKKAKKLLGCTHVYLLNTSVMKFLICVLLISMQSTINDDGAISESEVTDTVARKFGGSRIAKEHAPDTSNYPTPRPRRLNLR</sequence>
<evidence type="ECO:0000313" key="2">
    <source>
        <dbReference type="EMBL" id="KAG5622885.1"/>
    </source>
</evidence>
<comment type="caution">
    <text evidence="2">The sequence shown here is derived from an EMBL/GenBank/DDBJ whole genome shotgun (WGS) entry which is preliminary data.</text>
</comment>